<dbReference type="GeneID" id="35003429"/>
<evidence type="ECO:0000313" key="4">
    <source>
        <dbReference type="Proteomes" id="UP000198888"/>
    </source>
</evidence>
<evidence type="ECO:0000313" key="3">
    <source>
        <dbReference type="EMBL" id="SEJ05668.1"/>
    </source>
</evidence>
<dbReference type="GO" id="GO:0016829">
    <property type="term" value="F:lyase activity"/>
    <property type="evidence" value="ECO:0007669"/>
    <property type="project" value="UniProtKB-KW"/>
</dbReference>
<sequence>MEITGYELFAVPPRWLFLKLETDTGLCGWGEPIVEGHAKTTRAAVEEILDNYLIGNNPMEIERHWQAMYRGRHFRGGPVLMSAIGGIDQALWDIKGKRYDAPVYELLGGRARDRIRVYQWIGGDTPEEIADAAEAAVDNGYRTLKLSAVSQFRRIDSPAAVHHARDRLAAVRQRVGDEIDIGVDFRGRVTKAMADWVAAELDQYDPMFYEEPVLPEHADALGDIASSTKVPLAIGQRLYSRWDFAPLIEDGVVDIIQPSPSHAGGISEVRKIASSAESADILLSLHCPLGPISFAACIQLDMVTPNSIVQAQSLDIDQPADNELLDYLDEPGVFEFADGYVTPPEGPGLGIEVDEAVVREQAQSQINWQNPIWYHDDGSIAEW</sequence>
<dbReference type="InterPro" id="IPR034593">
    <property type="entry name" value="DgoD-like"/>
</dbReference>
<feature type="domain" description="Mandelate racemase/muconate lactonizing enzyme C-terminal" evidence="2">
    <location>
        <begin position="126"/>
        <end position="231"/>
    </location>
</feature>
<dbReference type="SUPFAM" id="SSF51604">
    <property type="entry name" value="Enolase C-terminal domain-like"/>
    <property type="match status" value="1"/>
</dbReference>
<dbReference type="OrthoDB" id="42605at2157"/>
<accession>A0A2H4Q4V0</accession>
<evidence type="ECO:0000256" key="1">
    <source>
        <dbReference type="ARBA" id="ARBA00023239"/>
    </source>
</evidence>
<dbReference type="Gene3D" id="3.30.390.10">
    <property type="entry name" value="Enolase-like, N-terminal domain"/>
    <property type="match status" value="1"/>
</dbReference>
<dbReference type="RefSeq" id="WP_089673027.1">
    <property type="nucleotide sequence ID" value="NZ_CP024845.1"/>
</dbReference>
<dbReference type="KEGG" id="hae:halTADL_2659"/>
<reference evidence="3 4" key="1">
    <citation type="submission" date="2016-10" db="EMBL/GenBank/DDBJ databases">
        <authorList>
            <person name="de Groot N.N."/>
        </authorList>
    </citation>
    <scope>NUCLEOTIDE SEQUENCE [LARGE SCALE GENOMIC DNA]</scope>
    <source>
        <strain evidence="3 4">DSM 22187</strain>
    </source>
</reference>
<evidence type="ECO:0000259" key="2">
    <source>
        <dbReference type="SMART" id="SM00922"/>
    </source>
</evidence>
<dbReference type="STRING" id="1073996.SAMN05444271_11849"/>
<dbReference type="InterPro" id="IPR029017">
    <property type="entry name" value="Enolase-like_N"/>
</dbReference>
<dbReference type="InterPro" id="IPR013342">
    <property type="entry name" value="Mandelate_racemase_C"/>
</dbReference>
<proteinExistence type="predicted"/>
<dbReference type="Proteomes" id="UP000198888">
    <property type="component" value="Unassembled WGS sequence"/>
</dbReference>
<dbReference type="InterPro" id="IPR013341">
    <property type="entry name" value="Mandelate_racemase_N_dom"/>
</dbReference>
<name>A0A1H6VLZ9_9EURY</name>
<dbReference type="SFLD" id="SFLDS00001">
    <property type="entry name" value="Enolase"/>
    <property type="match status" value="1"/>
</dbReference>
<accession>A0A1H6VLZ9</accession>
<dbReference type="Pfam" id="PF02746">
    <property type="entry name" value="MR_MLE_N"/>
    <property type="match status" value="1"/>
</dbReference>
<organism evidence="3 4">
    <name type="scientific">Halohasta litchfieldiae</name>
    <dbReference type="NCBI Taxonomy" id="1073996"/>
    <lineage>
        <taxon>Archaea</taxon>
        <taxon>Methanobacteriati</taxon>
        <taxon>Methanobacteriota</taxon>
        <taxon>Stenosarchaea group</taxon>
        <taxon>Halobacteria</taxon>
        <taxon>Halobacteriales</taxon>
        <taxon>Haloferacaceae</taxon>
        <taxon>Halohasta</taxon>
    </lineage>
</organism>
<dbReference type="Pfam" id="PF13378">
    <property type="entry name" value="MR_MLE_C"/>
    <property type="match status" value="1"/>
</dbReference>
<keyword evidence="1" id="KW-0456">Lyase</keyword>
<dbReference type="AlphaFoldDB" id="A0A1H6VLZ9"/>
<dbReference type="InterPro" id="IPR029065">
    <property type="entry name" value="Enolase_C-like"/>
</dbReference>
<dbReference type="GO" id="GO:0009063">
    <property type="term" value="P:amino acid catabolic process"/>
    <property type="evidence" value="ECO:0007669"/>
    <property type="project" value="InterPro"/>
</dbReference>
<dbReference type="InterPro" id="IPR036849">
    <property type="entry name" value="Enolase-like_C_sf"/>
</dbReference>
<dbReference type="SUPFAM" id="SSF54826">
    <property type="entry name" value="Enolase N-terminal domain-like"/>
    <property type="match status" value="1"/>
</dbReference>
<gene>
    <name evidence="3" type="ORF">SAMN05444271_11849</name>
</gene>
<dbReference type="NCBIfam" id="NF010624">
    <property type="entry name" value="PRK14017.1"/>
    <property type="match status" value="1"/>
</dbReference>
<keyword evidence="4" id="KW-1185">Reference proteome</keyword>
<dbReference type="PANTHER" id="PTHR48080:SF2">
    <property type="entry name" value="D-GALACTONATE DEHYDRATASE"/>
    <property type="match status" value="1"/>
</dbReference>
<dbReference type="SMART" id="SM00922">
    <property type="entry name" value="MR_MLE"/>
    <property type="match status" value="1"/>
</dbReference>
<protein>
    <submittedName>
        <fullName evidence="3">Galactonate dehydratase</fullName>
    </submittedName>
</protein>
<dbReference type="PROSITE" id="PS00908">
    <property type="entry name" value="MR_MLE_1"/>
    <property type="match status" value="1"/>
</dbReference>
<dbReference type="Gene3D" id="3.20.20.120">
    <property type="entry name" value="Enolase-like C-terminal domain"/>
    <property type="match status" value="1"/>
</dbReference>
<dbReference type="PANTHER" id="PTHR48080">
    <property type="entry name" value="D-GALACTONATE DEHYDRATASE-RELATED"/>
    <property type="match status" value="1"/>
</dbReference>
<dbReference type="EMBL" id="FNYR01000018">
    <property type="protein sequence ID" value="SEJ05668.1"/>
    <property type="molecule type" value="Genomic_DNA"/>
</dbReference>
<dbReference type="InterPro" id="IPR018110">
    <property type="entry name" value="Mandel_Rmase/mucon_lact_enz_CS"/>
</dbReference>